<evidence type="ECO:0000256" key="5">
    <source>
        <dbReference type="ARBA" id="ARBA00022679"/>
    </source>
</evidence>
<evidence type="ECO:0000259" key="13">
    <source>
        <dbReference type="PROSITE" id="PS51506"/>
    </source>
</evidence>
<proteinExistence type="predicted"/>
<dbReference type="FunFam" id="1.10.238.10:FF:000022">
    <property type="entry name" value="E3 ubiquitin-protein ligase CBL"/>
    <property type="match status" value="1"/>
</dbReference>
<feature type="region of interest" description="Disordered" evidence="12">
    <location>
        <begin position="404"/>
        <end position="437"/>
    </location>
</feature>
<dbReference type="SUPFAM" id="SSF47668">
    <property type="entry name" value="N-terminal domain of cbl (N-cbl)"/>
    <property type="match status" value="1"/>
</dbReference>
<dbReference type="GO" id="GO:0005509">
    <property type="term" value="F:calcium ion binding"/>
    <property type="evidence" value="ECO:0007669"/>
    <property type="project" value="UniProtKB-UniRule"/>
</dbReference>
<dbReference type="UniPathway" id="UPA00143"/>
<dbReference type="GO" id="GO:0016567">
    <property type="term" value="P:protein ubiquitination"/>
    <property type="evidence" value="ECO:0007669"/>
    <property type="project" value="UniProtKB-UniPathway"/>
</dbReference>
<dbReference type="OMA" id="LASXVSE"/>
<dbReference type="AlphaFoldDB" id="A0A3Q3XB32"/>
<dbReference type="GO" id="GO:0023051">
    <property type="term" value="P:regulation of signaling"/>
    <property type="evidence" value="ECO:0007669"/>
    <property type="project" value="InterPro"/>
</dbReference>
<keyword evidence="6 11" id="KW-0479">Metal-binding</keyword>
<dbReference type="EC" id="2.3.2.27" evidence="11"/>
<evidence type="ECO:0000313" key="15">
    <source>
        <dbReference type="Proteomes" id="UP000261620"/>
    </source>
</evidence>
<keyword evidence="5 11" id="KW-0808">Transferase</keyword>
<comment type="pathway">
    <text evidence="3 11">Protein modification; protein ubiquitination.</text>
</comment>
<keyword evidence="15" id="KW-1185">Reference proteome</keyword>
<dbReference type="Pfam" id="PF02262">
    <property type="entry name" value="Cbl_N"/>
    <property type="match status" value="1"/>
</dbReference>
<dbReference type="GO" id="GO:0045121">
    <property type="term" value="C:membrane raft"/>
    <property type="evidence" value="ECO:0007669"/>
    <property type="project" value="TreeGrafter"/>
</dbReference>
<sequence length="523" mass="59499">MAGYPRRGAGLIGLMKDAFQPHQQPPQPHQPAVVDKKMVEKCWKLMDKVVRLCQNPKVALKNSPPYILDLLPDTYQHLRTILSRYEGKMEILGENEYFRVVMENLTNKTKQTMSLFKDAKERMYEENSQPRRNLTKLSLIFSHMLAELKAIFPNGLFQGDNFRITKADAAEFWRRSFGDKTIVPWRTFRQALHEFHPISLGLEAMALKSTIDLTCNDYISVFEFDIFTRLFQVRSVTPSRCGRVLKSESHVSCHLSCSYIFRLSCTRLGQWAIGYVTADGNILQTIPHNKPLFQALIDGYREGFYLFPDGRAQNPDLTGLCEPSPQDHIKVTQEQYELYCEMGSTFQLCKICAENDKDVKIEPCRHLMCTSCLTAWQVQDAETHENKITFLTVQEVLLLTAVNDEDDRLEDQDKPLPLPPAMRELPPPPPPERPSLVCQDSRLQRRPLPSTPDHSAWTSNYMVPRPVTKAMSALSSSPQSSRTSGEGSKPQAATNAVYCLPARYGAFAGSCPHISVLPTKQRR</sequence>
<dbReference type="GO" id="GO:0008270">
    <property type="term" value="F:zinc ion binding"/>
    <property type="evidence" value="ECO:0007669"/>
    <property type="project" value="UniProtKB-KW"/>
</dbReference>
<dbReference type="InterPro" id="IPR003153">
    <property type="entry name" value="Adaptor_Cbl_N_hlx"/>
</dbReference>
<dbReference type="SUPFAM" id="SSF55550">
    <property type="entry name" value="SH2 domain"/>
    <property type="match status" value="1"/>
</dbReference>
<dbReference type="Gene3D" id="1.10.238.10">
    <property type="entry name" value="EF-hand"/>
    <property type="match status" value="1"/>
</dbReference>
<organism evidence="14 15">
    <name type="scientific">Mola mola</name>
    <name type="common">Ocean sunfish</name>
    <name type="synonym">Tetraodon mola</name>
    <dbReference type="NCBI Taxonomy" id="94237"/>
    <lineage>
        <taxon>Eukaryota</taxon>
        <taxon>Metazoa</taxon>
        <taxon>Chordata</taxon>
        <taxon>Craniata</taxon>
        <taxon>Vertebrata</taxon>
        <taxon>Euteleostomi</taxon>
        <taxon>Actinopterygii</taxon>
        <taxon>Neopterygii</taxon>
        <taxon>Teleostei</taxon>
        <taxon>Neoteleostei</taxon>
        <taxon>Acanthomorphata</taxon>
        <taxon>Eupercaria</taxon>
        <taxon>Tetraodontiformes</taxon>
        <taxon>Molidae</taxon>
        <taxon>Mola</taxon>
    </lineage>
</organism>
<comment type="domain">
    <text evidence="11">The N-terminus is composed of the phosphotyrosine binding (PTB) domain, a short linker region and the RING-type zinc finger. The PTB domain, which is also called TKB (tyrosine kinase binding) domain, is composed of three different subdomains: a four-helix bundle (4H), a calcium-binding EF hand and a divergent SH2 domain.</text>
</comment>
<evidence type="ECO:0000313" key="14">
    <source>
        <dbReference type="Ensembl" id="ENSMMOP00000019541.1"/>
    </source>
</evidence>
<accession>A0A3Q3XB32</accession>
<dbReference type="Proteomes" id="UP000261620">
    <property type="component" value="Unplaced"/>
</dbReference>
<reference evidence="14" key="2">
    <citation type="submission" date="2025-09" db="UniProtKB">
        <authorList>
            <consortium name="Ensembl"/>
        </authorList>
    </citation>
    <scope>IDENTIFICATION</scope>
</reference>
<dbReference type="GO" id="GO:0005886">
    <property type="term" value="C:plasma membrane"/>
    <property type="evidence" value="ECO:0007669"/>
    <property type="project" value="TreeGrafter"/>
</dbReference>
<dbReference type="Pfam" id="PF02761">
    <property type="entry name" value="Cbl_N2"/>
    <property type="match status" value="1"/>
</dbReference>
<dbReference type="GO" id="GO:0007166">
    <property type="term" value="P:cell surface receptor signaling pathway"/>
    <property type="evidence" value="ECO:0007669"/>
    <property type="project" value="InterPro"/>
</dbReference>
<comment type="subcellular location">
    <subcellularLocation>
        <location evidence="2">Cytoplasm</location>
    </subcellularLocation>
</comment>
<comment type="function">
    <text evidence="11">E3 ubiquitin-protein ligase which accepts ubiquitin from specific E2 ubiquitin-conjugating enzymes, and transfers it to substrates, generally promoting their degradation by the proteasome.</text>
</comment>
<dbReference type="GO" id="GO:0005737">
    <property type="term" value="C:cytoplasm"/>
    <property type="evidence" value="ECO:0007669"/>
    <property type="project" value="UniProtKB-SubCell"/>
</dbReference>
<dbReference type="SUPFAM" id="SSF57850">
    <property type="entry name" value="RING/U-box"/>
    <property type="match status" value="1"/>
</dbReference>
<dbReference type="Gene3D" id="1.20.930.20">
    <property type="entry name" value="Adaptor protein Cbl, N-terminal domain"/>
    <property type="match status" value="1"/>
</dbReference>
<feature type="domain" description="Cbl-PTB" evidence="13">
    <location>
        <begin position="28"/>
        <end position="319"/>
    </location>
</feature>
<evidence type="ECO:0000256" key="3">
    <source>
        <dbReference type="ARBA" id="ARBA00004906"/>
    </source>
</evidence>
<dbReference type="Gene3D" id="3.30.505.10">
    <property type="entry name" value="SH2 domain"/>
    <property type="match status" value="1"/>
</dbReference>
<dbReference type="InterPro" id="IPR017907">
    <property type="entry name" value="Znf_RING_CS"/>
</dbReference>
<evidence type="ECO:0000256" key="9">
    <source>
        <dbReference type="ARBA" id="ARBA00022833"/>
    </source>
</evidence>
<evidence type="ECO:0000256" key="11">
    <source>
        <dbReference type="RuleBase" id="RU367001"/>
    </source>
</evidence>
<dbReference type="GO" id="GO:0001784">
    <property type="term" value="F:phosphotyrosine residue binding"/>
    <property type="evidence" value="ECO:0007669"/>
    <property type="project" value="UniProtKB-UniRule"/>
</dbReference>
<feature type="compositionally biased region" description="Low complexity" evidence="12">
    <location>
        <begin position="472"/>
        <end position="488"/>
    </location>
</feature>
<keyword evidence="8 11" id="KW-0833">Ubl conjugation pathway</keyword>
<dbReference type="FunFam" id="1.20.930.20:FF:000001">
    <property type="entry name" value="E3 ubiquitin-protein ligase CBL"/>
    <property type="match status" value="1"/>
</dbReference>
<evidence type="ECO:0000256" key="2">
    <source>
        <dbReference type="ARBA" id="ARBA00004496"/>
    </source>
</evidence>
<evidence type="ECO:0000256" key="6">
    <source>
        <dbReference type="ARBA" id="ARBA00022723"/>
    </source>
</evidence>
<dbReference type="Ensembl" id="ENSMMOT00000019871.1">
    <property type="protein sequence ID" value="ENSMMOP00000019541.1"/>
    <property type="gene ID" value="ENSMMOG00000014826.1"/>
</dbReference>
<evidence type="ECO:0000256" key="10">
    <source>
        <dbReference type="ARBA" id="ARBA00022837"/>
    </source>
</evidence>
<name>A0A3Q3XB32_MOLML</name>
<dbReference type="FunFam" id="3.30.40.10:FF:000015">
    <property type="entry name" value="E3 ubiquitin-protein ligase CBL"/>
    <property type="match status" value="1"/>
</dbReference>
<comment type="catalytic activity">
    <reaction evidence="1 11">
        <text>S-ubiquitinyl-[E2 ubiquitin-conjugating enzyme]-L-cysteine + [acceptor protein]-L-lysine = [E2 ubiquitin-conjugating enzyme]-L-cysteine + N(6)-ubiquitinyl-[acceptor protein]-L-lysine.</text>
        <dbReference type="EC" id="2.3.2.27"/>
    </reaction>
</comment>
<evidence type="ECO:0000256" key="4">
    <source>
        <dbReference type="ARBA" id="ARBA00022490"/>
    </source>
</evidence>
<keyword evidence="9 11" id="KW-0862">Zinc</keyword>
<keyword evidence="10 11" id="KW-0106">Calcium</keyword>
<feature type="region of interest" description="Disordered" evidence="12">
    <location>
        <begin position="470"/>
        <end position="491"/>
    </location>
</feature>
<dbReference type="InterPro" id="IPR014742">
    <property type="entry name" value="Adaptor_Cbl_SH2-like"/>
</dbReference>
<dbReference type="PROSITE" id="PS00518">
    <property type="entry name" value="ZF_RING_1"/>
    <property type="match status" value="1"/>
</dbReference>
<protein>
    <recommendedName>
        <fullName evidence="11">E3 ubiquitin-protein ligase CBL</fullName>
        <ecNumber evidence="11">2.3.2.27</ecNumber>
    </recommendedName>
</protein>
<dbReference type="Gene3D" id="3.30.40.10">
    <property type="entry name" value="Zinc/RING finger domain, C3HC4 (zinc finger)"/>
    <property type="match status" value="1"/>
</dbReference>
<dbReference type="GO" id="GO:0017124">
    <property type="term" value="F:SH3 domain binding"/>
    <property type="evidence" value="ECO:0007669"/>
    <property type="project" value="TreeGrafter"/>
</dbReference>
<dbReference type="Pfam" id="PF02762">
    <property type="entry name" value="Cbl_N3"/>
    <property type="match status" value="1"/>
</dbReference>
<dbReference type="PROSITE" id="PS51506">
    <property type="entry name" value="CBL_PTB"/>
    <property type="match status" value="1"/>
</dbReference>
<dbReference type="InterPro" id="IPR024159">
    <property type="entry name" value="Cbl_PTB"/>
</dbReference>
<dbReference type="InterPro" id="IPR018957">
    <property type="entry name" value="Znf_C3HC4_RING-type"/>
</dbReference>
<evidence type="ECO:0000256" key="7">
    <source>
        <dbReference type="ARBA" id="ARBA00022771"/>
    </source>
</evidence>
<dbReference type="InterPro" id="IPR013083">
    <property type="entry name" value="Znf_RING/FYVE/PHD"/>
</dbReference>
<reference evidence="14" key="1">
    <citation type="submission" date="2025-08" db="UniProtKB">
        <authorList>
            <consortium name="Ensembl"/>
        </authorList>
    </citation>
    <scope>IDENTIFICATION</scope>
</reference>
<dbReference type="STRING" id="94237.ENSMMOP00000019541"/>
<keyword evidence="4" id="KW-0963">Cytoplasm</keyword>
<dbReference type="InterPro" id="IPR011992">
    <property type="entry name" value="EF-hand-dom_pair"/>
</dbReference>
<dbReference type="PANTHER" id="PTHR23007:SF5">
    <property type="entry name" value="E3 UBIQUITIN-PROTEIN LIGASE CBL"/>
    <property type="match status" value="1"/>
</dbReference>
<evidence type="ECO:0000256" key="1">
    <source>
        <dbReference type="ARBA" id="ARBA00000900"/>
    </source>
</evidence>
<dbReference type="PANTHER" id="PTHR23007">
    <property type="entry name" value="CBL"/>
    <property type="match status" value="1"/>
</dbReference>
<dbReference type="GO" id="GO:0061630">
    <property type="term" value="F:ubiquitin protein ligase activity"/>
    <property type="evidence" value="ECO:0007669"/>
    <property type="project" value="UniProtKB-EC"/>
</dbReference>
<evidence type="ECO:0000256" key="12">
    <source>
        <dbReference type="SAM" id="MobiDB-lite"/>
    </source>
</evidence>
<keyword evidence="7 11" id="KW-0863">Zinc-finger</keyword>
<feature type="compositionally biased region" description="Pro residues" evidence="12">
    <location>
        <begin position="416"/>
        <end position="433"/>
    </location>
</feature>
<evidence type="ECO:0000256" key="8">
    <source>
        <dbReference type="ARBA" id="ARBA00022786"/>
    </source>
</evidence>
<dbReference type="SUPFAM" id="SSF47473">
    <property type="entry name" value="EF-hand"/>
    <property type="match status" value="1"/>
</dbReference>
<dbReference type="InterPro" id="IPR024162">
    <property type="entry name" value="Adaptor_Cbl"/>
</dbReference>
<dbReference type="Pfam" id="PF00097">
    <property type="entry name" value="zf-C3HC4"/>
    <property type="match status" value="1"/>
</dbReference>
<dbReference type="InterPro" id="IPR014741">
    <property type="entry name" value="Adaptor_Cbl_EF_hand-like"/>
</dbReference>
<dbReference type="InterPro" id="IPR036537">
    <property type="entry name" value="Adaptor_Cbl_N_dom_sf"/>
</dbReference>
<dbReference type="GO" id="GO:0030971">
    <property type="term" value="F:receptor tyrosine kinase binding"/>
    <property type="evidence" value="ECO:0007669"/>
    <property type="project" value="TreeGrafter"/>
</dbReference>
<dbReference type="InterPro" id="IPR036860">
    <property type="entry name" value="SH2_dom_sf"/>
</dbReference>